<proteinExistence type="predicted"/>
<name>A0A0E9VWQ6_ANGAN</name>
<dbReference type="AlphaFoldDB" id="A0A0E9VWQ6"/>
<reference evidence="1" key="1">
    <citation type="submission" date="2014-11" db="EMBL/GenBank/DDBJ databases">
        <authorList>
            <person name="Amaro Gonzalez C."/>
        </authorList>
    </citation>
    <scope>NUCLEOTIDE SEQUENCE</scope>
</reference>
<accession>A0A0E9VWQ6</accession>
<organism evidence="1">
    <name type="scientific">Anguilla anguilla</name>
    <name type="common">European freshwater eel</name>
    <name type="synonym">Muraena anguilla</name>
    <dbReference type="NCBI Taxonomy" id="7936"/>
    <lineage>
        <taxon>Eukaryota</taxon>
        <taxon>Metazoa</taxon>
        <taxon>Chordata</taxon>
        <taxon>Craniata</taxon>
        <taxon>Vertebrata</taxon>
        <taxon>Euteleostomi</taxon>
        <taxon>Actinopterygii</taxon>
        <taxon>Neopterygii</taxon>
        <taxon>Teleostei</taxon>
        <taxon>Anguilliformes</taxon>
        <taxon>Anguillidae</taxon>
        <taxon>Anguilla</taxon>
    </lineage>
</organism>
<dbReference type="EMBL" id="GBXM01026080">
    <property type="protein sequence ID" value="JAH82497.1"/>
    <property type="molecule type" value="Transcribed_RNA"/>
</dbReference>
<sequence>MPLNSFCHLVIWHSVSRRKRKS</sequence>
<evidence type="ECO:0000313" key="1">
    <source>
        <dbReference type="EMBL" id="JAH82497.1"/>
    </source>
</evidence>
<dbReference type="EMBL" id="GBXM01047254">
    <property type="protein sequence ID" value="JAH61323.1"/>
    <property type="molecule type" value="Transcribed_RNA"/>
</dbReference>
<protein>
    <submittedName>
        <fullName evidence="1">Uncharacterized protein</fullName>
    </submittedName>
</protein>
<reference evidence="1" key="2">
    <citation type="journal article" date="2015" name="Fish Shellfish Immunol.">
        <title>Early steps in the European eel (Anguilla anguilla)-Vibrio vulnificus interaction in the gills: Role of the RtxA13 toxin.</title>
        <authorList>
            <person name="Callol A."/>
            <person name="Pajuelo D."/>
            <person name="Ebbesson L."/>
            <person name="Teles M."/>
            <person name="MacKenzie S."/>
            <person name="Amaro C."/>
        </authorList>
    </citation>
    <scope>NUCLEOTIDE SEQUENCE</scope>
</reference>